<dbReference type="GO" id="GO:0016779">
    <property type="term" value="F:nucleotidyltransferase activity"/>
    <property type="evidence" value="ECO:0007669"/>
    <property type="project" value="InterPro"/>
</dbReference>
<dbReference type="InterPro" id="IPR002934">
    <property type="entry name" value="Polymerase_NTP_transf_dom"/>
</dbReference>
<evidence type="ECO:0000313" key="5">
    <source>
        <dbReference type="Proteomes" id="UP000580051"/>
    </source>
</evidence>
<evidence type="ECO:0000259" key="1">
    <source>
        <dbReference type="Pfam" id="PF01909"/>
    </source>
</evidence>
<comment type="caution">
    <text evidence="2">The sequence shown here is derived from an EMBL/GenBank/DDBJ whole genome shotgun (WGS) entry which is preliminary data.</text>
</comment>
<evidence type="ECO:0000313" key="4">
    <source>
        <dbReference type="Proteomes" id="UP000543224"/>
    </source>
</evidence>
<evidence type="ECO:0000313" key="2">
    <source>
        <dbReference type="EMBL" id="GFP20863.1"/>
    </source>
</evidence>
<dbReference type="CDD" id="cd05403">
    <property type="entry name" value="NT_KNTase_like"/>
    <property type="match status" value="1"/>
</dbReference>
<dbReference type="Proteomes" id="UP000580051">
    <property type="component" value="Unassembled WGS sequence"/>
</dbReference>
<dbReference type="EMBL" id="BLRV01000005">
    <property type="protein sequence ID" value="GFP20863.1"/>
    <property type="molecule type" value="Genomic_DNA"/>
</dbReference>
<dbReference type="PANTHER" id="PTHR33933:SF1">
    <property type="entry name" value="PROTEIN ADENYLYLTRANSFERASE MNTA-RELATED"/>
    <property type="match status" value="1"/>
</dbReference>
<dbReference type="RefSeq" id="WP_176226011.1">
    <property type="nucleotide sequence ID" value="NZ_BLRV01000005.1"/>
</dbReference>
<dbReference type="Gene3D" id="3.30.460.10">
    <property type="entry name" value="Beta Polymerase, domain 2"/>
    <property type="match status" value="1"/>
</dbReference>
<accession>A0A6V8NL74</accession>
<dbReference type="Proteomes" id="UP000543224">
    <property type="component" value="Unassembled WGS sequence"/>
</dbReference>
<dbReference type="EMBL" id="BLRX01000013">
    <property type="protein sequence ID" value="GFP24775.1"/>
    <property type="molecule type" value="Genomic_DNA"/>
</dbReference>
<dbReference type="SUPFAM" id="SSF81301">
    <property type="entry name" value="Nucleotidyltransferase"/>
    <property type="match status" value="1"/>
</dbReference>
<name>A0A6V8NL74_9ACTN</name>
<dbReference type="Pfam" id="PF01909">
    <property type="entry name" value="NTP_transf_2"/>
    <property type="match status" value="1"/>
</dbReference>
<sequence length="113" mass="13097">MKTVDVLQLSAHEHAFLEKVRKTVHKVLPHEPLILFGSKVRGEAGPESDWDILILPQRVTSELKHEIRAALYEIELEEGVVINPLILPKMEWEKGRFRDHPIHRRIDEEGVLV</sequence>
<dbReference type="InterPro" id="IPR052548">
    <property type="entry name" value="Type_VII_TA_antitoxin"/>
</dbReference>
<gene>
    <name evidence="2" type="ORF">HKBW3S06_00090</name>
    <name evidence="3" type="ORF">HKBW3S25_00212</name>
</gene>
<organism evidence="2 5">
    <name type="scientific">Candidatus Hakubella thermalkaliphila</name>
    <dbReference type="NCBI Taxonomy" id="2754717"/>
    <lineage>
        <taxon>Bacteria</taxon>
        <taxon>Bacillati</taxon>
        <taxon>Actinomycetota</taxon>
        <taxon>Actinomycetota incertae sedis</taxon>
        <taxon>Candidatus Hakubellales</taxon>
        <taxon>Candidatus Hakubellaceae</taxon>
        <taxon>Candidatus Hakubella</taxon>
    </lineage>
</organism>
<proteinExistence type="predicted"/>
<dbReference type="InterPro" id="IPR043519">
    <property type="entry name" value="NT_sf"/>
</dbReference>
<feature type="domain" description="Polymerase nucleotidyl transferase" evidence="1">
    <location>
        <begin position="18"/>
        <end position="94"/>
    </location>
</feature>
<dbReference type="AlphaFoldDB" id="A0A6V8NL74"/>
<reference evidence="4 5" key="1">
    <citation type="journal article" date="2020" name="Front. Microbiol.">
        <title>Single-cell genomics of novel Actinobacteria with the Wood-Ljungdahl pathway discovered in a serpentinizing system.</title>
        <authorList>
            <person name="Merino N."/>
            <person name="Kawai M."/>
            <person name="Boyd E.S."/>
            <person name="Colman D.R."/>
            <person name="McGlynn S.E."/>
            <person name="Nealson K.H."/>
            <person name="Kurokawa K."/>
            <person name="Hongoh Y."/>
        </authorList>
    </citation>
    <scope>NUCLEOTIDE SEQUENCE [LARGE SCALE GENOMIC DNA]</scope>
    <source>
        <strain evidence="2 5">S06</strain>
        <strain evidence="3 4">S25</strain>
    </source>
</reference>
<protein>
    <recommendedName>
        <fullName evidence="1">Polymerase nucleotidyl transferase domain-containing protein</fullName>
    </recommendedName>
</protein>
<dbReference type="PANTHER" id="PTHR33933">
    <property type="entry name" value="NUCLEOTIDYLTRANSFERASE"/>
    <property type="match status" value="1"/>
</dbReference>
<evidence type="ECO:0000313" key="3">
    <source>
        <dbReference type="EMBL" id="GFP24775.1"/>
    </source>
</evidence>